<evidence type="ECO:0000259" key="10">
    <source>
        <dbReference type="PROSITE" id="PS50050"/>
    </source>
</evidence>
<evidence type="ECO:0000256" key="4">
    <source>
        <dbReference type="ARBA" id="ARBA00023157"/>
    </source>
</evidence>
<dbReference type="AlphaFoldDB" id="A0A6P7N2D9"/>
<keyword evidence="3" id="KW-0677">Repeat</keyword>
<reference evidence="12" key="1">
    <citation type="submission" date="2025-08" db="UniProtKB">
        <authorList>
            <consortium name="RefSeq"/>
        </authorList>
    </citation>
    <scope>IDENTIFICATION</scope>
</reference>
<dbReference type="Proteomes" id="UP000515150">
    <property type="component" value="Chromosome 7"/>
</dbReference>
<dbReference type="InterPro" id="IPR001368">
    <property type="entry name" value="TNFR/NGFR_Cys_rich_reg"/>
</dbReference>
<evidence type="ECO:0000256" key="7">
    <source>
        <dbReference type="SAM" id="MobiDB-lite"/>
    </source>
</evidence>
<dbReference type="SUPFAM" id="SSF47986">
    <property type="entry name" value="DEATH domain"/>
    <property type="match status" value="1"/>
</dbReference>
<feature type="chain" id="PRO_5027937562" evidence="8">
    <location>
        <begin position="20"/>
        <end position="407"/>
    </location>
</feature>
<keyword evidence="11" id="KW-1185">Reference proteome</keyword>
<gene>
    <name evidence="12" type="primary">si:ch211-112c15.8</name>
</gene>
<dbReference type="RefSeq" id="XP_029012415.1">
    <property type="nucleotide sequence ID" value="XM_029156582.2"/>
</dbReference>
<dbReference type="GO" id="GO:0007165">
    <property type="term" value="P:signal transduction"/>
    <property type="evidence" value="ECO:0007669"/>
    <property type="project" value="InterPro"/>
</dbReference>
<evidence type="ECO:0000259" key="9">
    <source>
        <dbReference type="PROSITE" id="PS50017"/>
    </source>
</evidence>
<dbReference type="SUPFAM" id="SSF57586">
    <property type="entry name" value="TNF receptor-like"/>
    <property type="match status" value="2"/>
</dbReference>
<feature type="signal peptide" evidence="8">
    <location>
        <begin position="1"/>
        <end position="19"/>
    </location>
</feature>
<dbReference type="GO" id="GO:0005886">
    <property type="term" value="C:plasma membrane"/>
    <property type="evidence" value="ECO:0007669"/>
    <property type="project" value="TreeGrafter"/>
</dbReference>
<name>A0A6P7N2D9_BETSP</name>
<accession>A0A6P7N2D9</accession>
<evidence type="ECO:0000256" key="3">
    <source>
        <dbReference type="ARBA" id="ARBA00022737"/>
    </source>
</evidence>
<feature type="disulfide bond" evidence="6">
    <location>
        <begin position="78"/>
        <end position="91"/>
    </location>
</feature>
<dbReference type="Pfam" id="PF00020">
    <property type="entry name" value="TNFR_c6"/>
    <property type="match status" value="1"/>
</dbReference>
<proteinExistence type="predicted"/>
<dbReference type="InParanoid" id="A0A6P7N2D9"/>
<dbReference type="PROSITE" id="PS50017">
    <property type="entry name" value="DEATH_DOMAIN"/>
    <property type="match status" value="1"/>
</dbReference>
<dbReference type="OrthoDB" id="9940478at2759"/>
<dbReference type="KEGG" id="bspl:114858902"/>
<dbReference type="GeneID" id="114858902"/>
<evidence type="ECO:0000313" key="11">
    <source>
        <dbReference type="Proteomes" id="UP000515150"/>
    </source>
</evidence>
<keyword evidence="4 6" id="KW-1015">Disulfide bond</keyword>
<feature type="domain" description="TNFR-Cys" evidence="10">
    <location>
        <begin position="59"/>
        <end position="99"/>
    </location>
</feature>
<feature type="disulfide bond" evidence="6">
    <location>
        <begin position="81"/>
        <end position="99"/>
    </location>
</feature>
<evidence type="ECO:0000256" key="6">
    <source>
        <dbReference type="PROSITE-ProRule" id="PRU00206"/>
    </source>
</evidence>
<dbReference type="Pfam" id="PF00531">
    <property type="entry name" value="Death"/>
    <property type="match status" value="1"/>
</dbReference>
<dbReference type="PANTHER" id="PTHR47220:SF1">
    <property type="entry name" value="TUMOR NECROSIS FACTOR RECEPTOR SUPERFAMILY MEMBER 25"/>
    <property type="match status" value="1"/>
</dbReference>
<dbReference type="SMART" id="SM00005">
    <property type="entry name" value="DEATH"/>
    <property type="match status" value="1"/>
</dbReference>
<keyword evidence="12" id="KW-0675">Receptor</keyword>
<dbReference type="PANTHER" id="PTHR47220">
    <property type="entry name" value="TUMOR NECROSIS FACTOR RECEPTOR SUPERFAMILY MEMBER 25"/>
    <property type="match status" value="1"/>
</dbReference>
<feature type="domain" description="Death" evidence="9">
    <location>
        <begin position="308"/>
        <end position="392"/>
    </location>
</feature>
<evidence type="ECO:0000256" key="8">
    <source>
        <dbReference type="SAM" id="SignalP"/>
    </source>
</evidence>
<keyword evidence="2 8" id="KW-0732">Signal</keyword>
<sequence>MNFVSAFPLMLAILSRGHSLITAIGEAPGTCFKMCPAGFHKSGECSDPSDGAARYKCERCGSNSFTEKENYTPECERCHPCGSYQEVIKPCTSSSNVKCDCKRGYYNKNTNSSGSEMDCRACNSSRVPPLDTPGYHDYIRKCKPCQSSECLKKPACRGRECEATTSAPPSSTAPTSTTSRTSAVKNPIQPVALNGGHVSWLVWLAVTFAAVSGLLLLRRLFGAPESCLYWRIQKAVTRCKDDPKLNEQPSHQDNASTTLTINPCEETPAKTLSQSLSPSEDPAPTRVLLPSNEARAAKQDETSKDWPAIVLYAIIKEVPLRRWKEFLRLLSVADEQLERVELEAGLGPGSMERQYQMLRLWSQRASASLDDVFAALHYMDLSRRAELLEESLESLPWRSDTKQGVTA</sequence>
<dbReference type="Gene3D" id="2.10.50.10">
    <property type="entry name" value="Tumor Necrosis Factor Receptor, subunit A, domain 2"/>
    <property type="match status" value="1"/>
</dbReference>
<keyword evidence="5" id="KW-0325">Glycoprotein</keyword>
<evidence type="ECO:0000313" key="12">
    <source>
        <dbReference type="RefSeq" id="XP_029012415.1"/>
    </source>
</evidence>
<dbReference type="InterPro" id="IPR022329">
    <property type="entry name" value="TNFR_25"/>
</dbReference>
<feature type="repeat" description="TNFR-Cys" evidence="6">
    <location>
        <begin position="59"/>
        <end position="99"/>
    </location>
</feature>
<dbReference type="InterPro" id="IPR011029">
    <property type="entry name" value="DEATH-like_dom_sf"/>
</dbReference>
<dbReference type="InterPro" id="IPR000488">
    <property type="entry name" value="Death_dom"/>
</dbReference>
<feature type="region of interest" description="Disordered" evidence="7">
    <location>
        <begin position="243"/>
        <end position="289"/>
    </location>
</feature>
<evidence type="ECO:0000256" key="2">
    <source>
        <dbReference type="ARBA" id="ARBA00022729"/>
    </source>
</evidence>
<dbReference type="GO" id="GO:0006915">
    <property type="term" value="P:apoptotic process"/>
    <property type="evidence" value="ECO:0007669"/>
    <property type="project" value="UniProtKB-KW"/>
</dbReference>
<feature type="region of interest" description="Disordered" evidence="7">
    <location>
        <begin position="162"/>
        <end position="182"/>
    </location>
</feature>
<keyword evidence="1" id="KW-0053">Apoptosis</keyword>
<feature type="compositionally biased region" description="Low complexity" evidence="7">
    <location>
        <begin position="163"/>
        <end position="182"/>
    </location>
</feature>
<dbReference type="PROSITE" id="PS50050">
    <property type="entry name" value="TNFR_NGFR_2"/>
    <property type="match status" value="1"/>
</dbReference>
<dbReference type="SMART" id="SM00208">
    <property type="entry name" value="TNFR"/>
    <property type="match status" value="1"/>
</dbReference>
<dbReference type="Gene3D" id="1.10.533.10">
    <property type="entry name" value="Death Domain, Fas"/>
    <property type="match status" value="1"/>
</dbReference>
<feature type="disulfide bond" evidence="6">
    <location>
        <begin position="60"/>
        <end position="75"/>
    </location>
</feature>
<feature type="compositionally biased region" description="Polar residues" evidence="7">
    <location>
        <begin position="247"/>
        <end position="261"/>
    </location>
</feature>
<evidence type="ECO:0000256" key="1">
    <source>
        <dbReference type="ARBA" id="ARBA00022703"/>
    </source>
</evidence>
<protein>
    <submittedName>
        <fullName evidence="12">Tumor necrosis factor receptor superfamily member 1A</fullName>
    </submittedName>
</protein>
<dbReference type="FunCoup" id="A0A6P7N2D9">
    <property type="interactions" value="1"/>
</dbReference>
<evidence type="ECO:0000256" key="5">
    <source>
        <dbReference type="ARBA" id="ARBA00023180"/>
    </source>
</evidence>
<organism evidence="11 12">
    <name type="scientific">Betta splendens</name>
    <name type="common">Siamese fighting fish</name>
    <dbReference type="NCBI Taxonomy" id="158456"/>
    <lineage>
        <taxon>Eukaryota</taxon>
        <taxon>Metazoa</taxon>
        <taxon>Chordata</taxon>
        <taxon>Craniata</taxon>
        <taxon>Vertebrata</taxon>
        <taxon>Euteleostomi</taxon>
        <taxon>Actinopterygii</taxon>
        <taxon>Neopterygii</taxon>
        <taxon>Teleostei</taxon>
        <taxon>Neoteleostei</taxon>
        <taxon>Acanthomorphata</taxon>
        <taxon>Anabantaria</taxon>
        <taxon>Anabantiformes</taxon>
        <taxon>Anabantoidei</taxon>
        <taxon>Osphronemidae</taxon>
        <taxon>Betta</taxon>
    </lineage>
</organism>